<organism evidence="2 3">
    <name type="scientific">Liparis tanakae</name>
    <name type="common">Tanaka's snailfish</name>
    <dbReference type="NCBI Taxonomy" id="230148"/>
    <lineage>
        <taxon>Eukaryota</taxon>
        <taxon>Metazoa</taxon>
        <taxon>Chordata</taxon>
        <taxon>Craniata</taxon>
        <taxon>Vertebrata</taxon>
        <taxon>Euteleostomi</taxon>
        <taxon>Actinopterygii</taxon>
        <taxon>Neopterygii</taxon>
        <taxon>Teleostei</taxon>
        <taxon>Neoteleostei</taxon>
        <taxon>Acanthomorphata</taxon>
        <taxon>Eupercaria</taxon>
        <taxon>Perciformes</taxon>
        <taxon>Cottioidei</taxon>
        <taxon>Cottales</taxon>
        <taxon>Liparidae</taxon>
        <taxon>Liparis</taxon>
    </lineage>
</organism>
<proteinExistence type="predicted"/>
<name>A0A4Z2IMT5_9TELE</name>
<evidence type="ECO:0000313" key="2">
    <source>
        <dbReference type="EMBL" id="TNN79165.1"/>
    </source>
</evidence>
<dbReference type="Proteomes" id="UP000314294">
    <property type="component" value="Unassembled WGS sequence"/>
</dbReference>
<feature type="compositionally biased region" description="Basic and acidic residues" evidence="1">
    <location>
        <begin position="37"/>
        <end position="55"/>
    </location>
</feature>
<evidence type="ECO:0000256" key="1">
    <source>
        <dbReference type="SAM" id="MobiDB-lite"/>
    </source>
</evidence>
<dbReference type="EMBL" id="SRLO01000067">
    <property type="protein sequence ID" value="TNN79165.1"/>
    <property type="molecule type" value="Genomic_DNA"/>
</dbReference>
<evidence type="ECO:0000313" key="3">
    <source>
        <dbReference type="Proteomes" id="UP000314294"/>
    </source>
</evidence>
<comment type="caution">
    <text evidence="2">The sequence shown here is derived from an EMBL/GenBank/DDBJ whole genome shotgun (WGS) entry which is preliminary data.</text>
</comment>
<keyword evidence="3" id="KW-1185">Reference proteome</keyword>
<sequence>MHRVVGHEGCKLDVNYLEGISSYQCCCKVLPDYTSADRVDGRRANGDRTGWREQEGPAGGSGTSCHLLPARRPRVLSGSTDEEKQRAV</sequence>
<feature type="region of interest" description="Disordered" evidence="1">
    <location>
        <begin position="37"/>
        <end position="88"/>
    </location>
</feature>
<gene>
    <name evidence="2" type="ORF">EYF80_010613</name>
</gene>
<accession>A0A4Z2IMT5</accession>
<protein>
    <submittedName>
        <fullName evidence="2">Uncharacterized protein</fullName>
    </submittedName>
</protein>
<dbReference type="AlphaFoldDB" id="A0A4Z2IMT5"/>
<reference evidence="2 3" key="1">
    <citation type="submission" date="2019-03" db="EMBL/GenBank/DDBJ databases">
        <title>First draft genome of Liparis tanakae, snailfish: a comprehensive survey of snailfish specific genes.</title>
        <authorList>
            <person name="Kim W."/>
            <person name="Song I."/>
            <person name="Jeong J.-H."/>
            <person name="Kim D."/>
            <person name="Kim S."/>
            <person name="Ryu S."/>
            <person name="Song J.Y."/>
            <person name="Lee S.K."/>
        </authorList>
    </citation>
    <scope>NUCLEOTIDE SEQUENCE [LARGE SCALE GENOMIC DNA]</scope>
    <source>
        <tissue evidence="2">Muscle</tissue>
    </source>
</reference>